<dbReference type="Pfam" id="PF01212">
    <property type="entry name" value="Beta_elim_lyase"/>
    <property type="match status" value="1"/>
</dbReference>
<dbReference type="InterPro" id="IPR015421">
    <property type="entry name" value="PyrdxlP-dep_Trfase_major"/>
</dbReference>
<sequence length="357" mass="38474">MTTTPHEPPATDAPPTRFLNGDGPKSAADLLATIPPDTGTDMYGNGGAVEELEQYTAELLGKPAAVFFPSGIMGQGAALTVHAARHISSTVAWHPLAHPEIHELDTITRLHRLTTRTVGDPTRLLRLSDLEAVPEPLAVLLLELPQREIGGQLPTWEKLTSQVEWARDHEVSLHLDGARLWEASAAYDRSPAEISALFDTAYVSFYKGIGALSGCCVVGATDVADELREWRRRLGGTLYGLWPLAASALALLPERLPEMPARLAHARAIADALRPVAGVTVVPDPPHTSMMHLLLRVDEPTFTANAARILERDGLQTFRGAQSTIDPHVMKVELNVGRATLQLSPDEIAAAIAELIG</sequence>
<feature type="region of interest" description="Disordered" evidence="4">
    <location>
        <begin position="1"/>
        <end position="25"/>
    </location>
</feature>
<evidence type="ECO:0000256" key="4">
    <source>
        <dbReference type="SAM" id="MobiDB-lite"/>
    </source>
</evidence>
<dbReference type="PANTHER" id="PTHR48097">
    <property type="entry name" value="L-THREONINE ALDOLASE-RELATED"/>
    <property type="match status" value="1"/>
</dbReference>
<dbReference type="AlphaFoldDB" id="A0A853DFK6"/>
<dbReference type="GO" id="GO:0008732">
    <property type="term" value="F:L-allo-threonine aldolase activity"/>
    <property type="evidence" value="ECO:0007669"/>
    <property type="project" value="TreeGrafter"/>
</dbReference>
<feature type="compositionally biased region" description="Pro residues" evidence="4">
    <location>
        <begin position="1"/>
        <end position="12"/>
    </location>
</feature>
<evidence type="ECO:0000313" key="6">
    <source>
        <dbReference type="EMBL" id="NYJ73450.1"/>
    </source>
</evidence>
<gene>
    <name evidence="6" type="ORF">HNR15_000413</name>
</gene>
<reference evidence="6 7" key="1">
    <citation type="submission" date="2020-07" db="EMBL/GenBank/DDBJ databases">
        <title>Sequencing the genomes of 1000 actinobacteria strains.</title>
        <authorList>
            <person name="Klenk H.-P."/>
        </authorList>
    </citation>
    <scope>NUCLEOTIDE SEQUENCE [LARGE SCALE GENOMIC DNA]</scope>
    <source>
        <strain evidence="6 7">DSM 29531</strain>
    </source>
</reference>
<dbReference type="GO" id="GO:0006545">
    <property type="term" value="P:glycine biosynthetic process"/>
    <property type="evidence" value="ECO:0007669"/>
    <property type="project" value="TreeGrafter"/>
</dbReference>
<dbReference type="Gene3D" id="3.90.1150.10">
    <property type="entry name" value="Aspartate Aminotransferase, domain 1"/>
    <property type="match status" value="1"/>
</dbReference>
<evidence type="ECO:0000259" key="5">
    <source>
        <dbReference type="Pfam" id="PF01212"/>
    </source>
</evidence>
<dbReference type="RefSeq" id="WP_218883511.1">
    <property type="nucleotide sequence ID" value="NZ_JACCFW010000001.1"/>
</dbReference>
<dbReference type="Proteomes" id="UP000571817">
    <property type="component" value="Unassembled WGS sequence"/>
</dbReference>
<dbReference type="Gene3D" id="3.40.640.10">
    <property type="entry name" value="Type I PLP-dependent aspartate aminotransferase-like (Major domain)"/>
    <property type="match status" value="1"/>
</dbReference>
<evidence type="ECO:0000313" key="7">
    <source>
        <dbReference type="Proteomes" id="UP000571817"/>
    </source>
</evidence>
<dbReference type="InterPro" id="IPR015422">
    <property type="entry name" value="PyrdxlP-dep_Trfase_small"/>
</dbReference>
<dbReference type="EMBL" id="JACCFW010000001">
    <property type="protein sequence ID" value="NYJ73450.1"/>
    <property type="molecule type" value="Genomic_DNA"/>
</dbReference>
<dbReference type="GO" id="GO:0006567">
    <property type="term" value="P:L-threonine catabolic process"/>
    <property type="evidence" value="ECO:0007669"/>
    <property type="project" value="TreeGrafter"/>
</dbReference>
<evidence type="ECO:0000256" key="1">
    <source>
        <dbReference type="ARBA" id="ARBA00001933"/>
    </source>
</evidence>
<dbReference type="GO" id="GO:0005829">
    <property type="term" value="C:cytosol"/>
    <property type="evidence" value="ECO:0007669"/>
    <property type="project" value="TreeGrafter"/>
</dbReference>
<proteinExistence type="inferred from homology"/>
<dbReference type="SUPFAM" id="SSF53383">
    <property type="entry name" value="PLP-dependent transferases"/>
    <property type="match status" value="1"/>
</dbReference>
<comment type="caution">
    <text evidence="6">The sequence shown here is derived from an EMBL/GenBank/DDBJ whole genome shotgun (WGS) entry which is preliminary data.</text>
</comment>
<protein>
    <submittedName>
        <fullName evidence="6">Threonine aldolase</fullName>
    </submittedName>
</protein>
<name>A0A853DFK6_9MICO</name>
<dbReference type="InterPro" id="IPR015424">
    <property type="entry name" value="PyrdxlP-dep_Trfase"/>
</dbReference>
<organism evidence="6 7">
    <name type="scientific">Allobranchiibius huperziae</name>
    <dbReference type="NCBI Taxonomy" id="1874116"/>
    <lineage>
        <taxon>Bacteria</taxon>
        <taxon>Bacillati</taxon>
        <taxon>Actinomycetota</taxon>
        <taxon>Actinomycetes</taxon>
        <taxon>Micrococcales</taxon>
        <taxon>Dermacoccaceae</taxon>
        <taxon>Allobranchiibius</taxon>
    </lineage>
</organism>
<evidence type="ECO:0000256" key="2">
    <source>
        <dbReference type="ARBA" id="ARBA00006966"/>
    </source>
</evidence>
<comment type="similarity">
    <text evidence="2">Belongs to the threonine aldolase family.</text>
</comment>
<dbReference type="InterPro" id="IPR001597">
    <property type="entry name" value="ArAA_b-elim_lyase/Thr_aldolase"/>
</dbReference>
<dbReference type="PANTHER" id="PTHR48097:SF9">
    <property type="entry name" value="L-THREONINE ALDOLASE"/>
    <property type="match status" value="1"/>
</dbReference>
<feature type="domain" description="Aromatic amino acid beta-eliminating lyase/threonine aldolase" evidence="5">
    <location>
        <begin position="38"/>
        <end position="289"/>
    </location>
</feature>
<evidence type="ECO:0000256" key="3">
    <source>
        <dbReference type="ARBA" id="ARBA00022898"/>
    </source>
</evidence>
<comment type="cofactor">
    <cofactor evidence="1">
        <name>pyridoxal 5'-phosphate</name>
        <dbReference type="ChEBI" id="CHEBI:597326"/>
    </cofactor>
</comment>
<keyword evidence="3" id="KW-0663">Pyridoxal phosphate</keyword>
<accession>A0A853DFK6</accession>
<keyword evidence="7" id="KW-1185">Reference proteome</keyword>